<dbReference type="SUPFAM" id="SSF81853">
    <property type="entry name" value="Family 10 polysaccharide lyase"/>
    <property type="match status" value="1"/>
</dbReference>
<dbReference type="InterPro" id="IPR001919">
    <property type="entry name" value="CBD2"/>
</dbReference>
<dbReference type="PROSITE" id="PS51257">
    <property type="entry name" value="PROKAR_LIPOPROTEIN"/>
    <property type="match status" value="1"/>
</dbReference>
<dbReference type="Gene3D" id="2.60.40.290">
    <property type="match status" value="1"/>
</dbReference>
<gene>
    <name evidence="6" type="ORF">J2X05_001009</name>
</gene>
<evidence type="ECO:0000313" key="7">
    <source>
        <dbReference type="Proteomes" id="UP001253595"/>
    </source>
</evidence>
<feature type="region of interest" description="Disordered" evidence="2">
    <location>
        <begin position="156"/>
        <end position="186"/>
    </location>
</feature>
<keyword evidence="7" id="KW-1185">Reference proteome</keyword>
<evidence type="ECO:0000259" key="5">
    <source>
        <dbReference type="PROSITE" id="PS51175"/>
    </source>
</evidence>
<evidence type="ECO:0000256" key="3">
    <source>
        <dbReference type="SAM" id="SignalP"/>
    </source>
</evidence>
<dbReference type="SUPFAM" id="SSF49785">
    <property type="entry name" value="Galactose-binding domain-like"/>
    <property type="match status" value="1"/>
</dbReference>
<keyword evidence="6" id="KW-0456">Lyase</keyword>
<keyword evidence="1" id="KW-1015">Disulfide bond</keyword>
<comment type="caution">
    <text evidence="6">The sequence shown here is derived from an EMBL/GenBank/DDBJ whole genome shotgun (WGS) entry which is preliminary data.</text>
</comment>
<dbReference type="GO" id="GO:0016829">
    <property type="term" value="F:lyase activity"/>
    <property type="evidence" value="ECO:0007669"/>
    <property type="project" value="UniProtKB-KW"/>
</dbReference>
<dbReference type="NCBIfam" id="TIGR02474">
    <property type="entry name" value="pec_lyase"/>
    <property type="match status" value="1"/>
</dbReference>
<feature type="domain" description="CBM2" evidence="4">
    <location>
        <begin position="26"/>
        <end position="127"/>
    </location>
</feature>
<feature type="chain" id="PRO_5047414949" evidence="3">
    <location>
        <begin position="32"/>
        <end position="676"/>
    </location>
</feature>
<evidence type="ECO:0000256" key="2">
    <source>
        <dbReference type="SAM" id="MobiDB-lite"/>
    </source>
</evidence>
<dbReference type="InterPro" id="IPR008965">
    <property type="entry name" value="CBM2/CBM3_carb-bd_dom_sf"/>
</dbReference>
<proteinExistence type="predicted"/>
<evidence type="ECO:0000313" key="6">
    <source>
        <dbReference type="EMBL" id="MDR7089003.1"/>
    </source>
</evidence>
<dbReference type="InterPro" id="IPR012669">
    <property type="entry name" value="Pectate_lyase"/>
</dbReference>
<accession>A0ABU1UV08</accession>
<reference evidence="6 7" key="1">
    <citation type="submission" date="2023-07" db="EMBL/GenBank/DDBJ databases">
        <title>Sorghum-associated microbial communities from plants grown in Nebraska, USA.</title>
        <authorList>
            <person name="Schachtman D."/>
        </authorList>
    </citation>
    <scope>NUCLEOTIDE SEQUENCE [LARGE SCALE GENOMIC DNA]</scope>
    <source>
        <strain evidence="6 7">BE190</strain>
    </source>
</reference>
<dbReference type="RefSeq" id="WP_310069499.1">
    <property type="nucleotide sequence ID" value="NZ_JAVDVX010000002.1"/>
</dbReference>
<dbReference type="InterPro" id="IPR012291">
    <property type="entry name" value="CBM2_carb-bd_dom_sf"/>
</dbReference>
<sequence>MKSSSIIFTKYAKTSFAISALAYVIASPTWAACTYKVTNNWGSGFTGEITVTNDTTSTVNGWSVSWQESGVSVTNAWNATLSGANPYTASALGWNAMLAPKASASFGFQANGTAGAPKVSGSLCGATTSSIASSKTSTSVVSSSIASSRAVSSSKASVTSSSKSSSSAATSSVPKSNSSSSLPTTSSFTIQEEQAGFCRVDGIATENTNTGYTGNGYTNSNNAQGSAIVWAVDATTSSRHTLTFRFANGGTTNRNGSLLINGGSNGNYTVQLPATGSWTTWQTASIEIDLVQGNNNVQLSSLTADGLANIDSLKIEGAQTKAGACSNVASSSSSSVSSVAKSTSSSSSSSLSNTGTLLTLDGNPAASWLTKSRTKWNASRADIVLSYQQTNGGWPKNLDYNSVSAGSGGSDSGTIDNGATITEMVYLAEIYKTGSNTKYRDAVRRAANFLVSSQYSTGALPQFYPLKGGYADHATFNDNGMAYALTVLDFAANKRAPFDTDVFNDTDRAKFKTAVSKGTAYILKAQWKQNGVLTVWCAQHGATDYLPKKARAYELESLSGSESVGVLAFLMTQPQTAEIEKAVRAGVAWFNSPNTYLDGYTYDSSLAATNPIVKKAGSKMWYRFYDLNTNRGFFSDRDGSKFYDITQMSEERRTGYSWGGSYGNSIIPFAQKVGYL</sequence>
<dbReference type="PROSITE" id="PS51175">
    <property type="entry name" value="CBM6"/>
    <property type="match status" value="1"/>
</dbReference>
<evidence type="ECO:0000256" key="1">
    <source>
        <dbReference type="ARBA" id="ARBA00023157"/>
    </source>
</evidence>
<organism evidence="6 7">
    <name type="scientific">Cellvibrio fibrivorans</name>
    <dbReference type="NCBI Taxonomy" id="126350"/>
    <lineage>
        <taxon>Bacteria</taxon>
        <taxon>Pseudomonadati</taxon>
        <taxon>Pseudomonadota</taxon>
        <taxon>Gammaproteobacteria</taxon>
        <taxon>Cellvibrionales</taxon>
        <taxon>Cellvibrionaceae</taxon>
        <taxon>Cellvibrio</taxon>
    </lineage>
</organism>
<dbReference type="EMBL" id="JAVDVX010000002">
    <property type="protein sequence ID" value="MDR7089003.1"/>
    <property type="molecule type" value="Genomic_DNA"/>
</dbReference>
<evidence type="ECO:0000259" key="4">
    <source>
        <dbReference type="PROSITE" id="PS51173"/>
    </source>
</evidence>
<keyword evidence="3" id="KW-0732">Signal</keyword>
<dbReference type="InterPro" id="IPR005084">
    <property type="entry name" value="CBM6"/>
</dbReference>
<protein>
    <submittedName>
        <fullName evidence="6">PelA/Pel-15E family pectate lyase</fullName>
    </submittedName>
</protein>
<dbReference type="Proteomes" id="UP001253595">
    <property type="component" value="Unassembled WGS sequence"/>
</dbReference>
<dbReference type="SMART" id="SM00637">
    <property type="entry name" value="CBD_II"/>
    <property type="match status" value="1"/>
</dbReference>
<dbReference type="PROSITE" id="PS51173">
    <property type="entry name" value="CBM2"/>
    <property type="match status" value="1"/>
</dbReference>
<dbReference type="Pfam" id="PF00553">
    <property type="entry name" value="CBM_2"/>
    <property type="match status" value="1"/>
</dbReference>
<name>A0ABU1UV08_9GAMM</name>
<feature type="domain" description="CBM6" evidence="5">
    <location>
        <begin position="188"/>
        <end position="316"/>
    </location>
</feature>
<dbReference type="Pfam" id="PF03422">
    <property type="entry name" value="CBM_6"/>
    <property type="match status" value="1"/>
</dbReference>
<dbReference type="CDD" id="cd04082">
    <property type="entry name" value="CBM35_pectate_lyase-like"/>
    <property type="match status" value="1"/>
</dbReference>
<dbReference type="SUPFAM" id="SSF49384">
    <property type="entry name" value="Carbohydrate-binding domain"/>
    <property type="match status" value="1"/>
</dbReference>
<dbReference type="Gene3D" id="2.60.120.260">
    <property type="entry name" value="Galactose-binding domain-like"/>
    <property type="match status" value="1"/>
</dbReference>
<feature type="signal peptide" evidence="3">
    <location>
        <begin position="1"/>
        <end position="31"/>
    </location>
</feature>
<dbReference type="InterPro" id="IPR008979">
    <property type="entry name" value="Galactose-bd-like_sf"/>
</dbReference>
<dbReference type="Gene3D" id="1.50.10.20">
    <property type="match status" value="1"/>
</dbReference>
<dbReference type="Pfam" id="PF09492">
    <property type="entry name" value="Pec_lyase"/>
    <property type="match status" value="1"/>
</dbReference>